<protein>
    <submittedName>
        <fullName evidence="2">Uncharacterized protein</fullName>
    </submittedName>
</protein>
<dbReference type="AlphaFoldDB" id="A0AAV8YRW3"/>
<evidence type="ECO:0000313" key="3">
    <source>
        <dbReference type="Proteomes" id="UP001162156"/>
    </source>
</evidence>
<accession>A0AAV8YRW3</accession>
<reference evidence="2" key="1">
    <citation type="journal article" date="2023" name="Insect Mol. Biol.">
        <title>Genome sequencing provides insights into the evolution of gene families encoding plant cell wall-degrading enzymes in longhorned beetles.</title>
        <authorList>
            <person name="Shin N.R."/>
            <person name="Okamura Y."/>
            <person name="Kirsch R."/>
            <person name="Pauchet Y."/>
        </authorList>
    </citation>
    <scope>NUCLEOTIDE SEQUENCE</scope>
    <source>
        <strain evidence="2">RBIC_L_NR</strain>
    </source>
</reference>
<evidence type="ECO:0000313" key="2">
    <source>
        <dbReference type="EMBL" id="KAJ8953644.1"/>
    </source>
</evidence>
<organism evidence="2 3">
    <name type="scientific">Rhamnusium bicolor</name>
    <dbReference type="NCBI Taxonomy" id="1586634"/>
    <lineage>
        <taxon>Eukaryota</taxon>
        <taxon>Metazoa</taxon>
        <taxon>Ecdysozoa</taxon>
        <taxon>Arthropoda</taxon>
        <taxon>Hexapoda</taxon>
        <taxon>Insecta</taxon>
        <taxon>Pterygota</taxon>
        <taxon>Neoptera</taxon>
        <taxon>Endopterygota</taxon>
        <taxon>Coleoptera</taxon>
        <taxon>Polyphaga</taxon>
        <taxon>Cucujiformia</taxon>
        <taxon>Chrysomeloidea</taxon>
        <taxon>Cerambycidae</taxon>
        <taxon>Lepturinae</taxon>
        <taxon>Rhagiini</taxon>
        <taxon>Rhamnusium</taxon>
    </lineage>
</organism>
<keyword evidence="1" id="KW-1133">Transmembrane helix</keyword>
<proteinExistence type="predicted"/>
<evidence type="ECO:0000256" key="1">
    <source>
        <dbReference type="SAM" id="Phobius"/>
    </source>
</evidence>
<feature type="transmembrane region" description="Helical" evidence="1">
    <location>
        <begin position="44"/>
        <end position="66"/>
    </location>
</feature>
<keyword evidence="1" id="KW-0812">Transmembrane</keyword>
<sequence>MLNYFYIISVYLLDSQITVSLEHVMRMNTVAEKTNVAKKTVEVWYFWAAVLLIVIAIFVAICLYIGRKKRHKYSTYNLLTEEREPVL</sequence>
<gene>
    <name evidence="2" type="ORF">NQ314_007251</name>
</gene>
<keyword evidence="1" id="KW-0472">Membrane</keyword>
<dbReference type="EMBL" id="JANEYF010001958">
    <property type="protein sequence ID" value="KAJ8953644.1"/>
    <property type="molecule type" value="Genomic_DNA"/>
</dbReference>
<keyword evidence="3" id="KW-1185">Reference proteome</keyword>
<dbReference type="Proteomes" id="UP001162156">
    <property type="component" value="Unassembled WGS sequence"/>
</dbReference>
<comment type="caution">
    <text evidence="2">The sequence shown here is derived from an EMBL/GenBank/DDBJ whole genome shotgun (WGS) entry which is preliminary data.</text>
</comment>
<name>A0AAV8YRW3_9CUCU</name>